<dbReference type="SMART" id="SM00248">
    <property type="entry name" value="ANK"/>
    <property type="match status" value="4"/>
</dbReference>
<dbReference type="Proteomes" id="UP001175000">
    <property type="component" value="Unassembled WGS sequence"/>
</dbReference>
<dbReference type="AlphaFoldDB" id="A0AA39WS38"/>
<dbReference type="InterPro" id="IPR002110">
    <property type="entry name" value="Ankyrin_rpt"/>
</dbReference>
<feature type="region of interest" description="Disordered" evidence="4">
    <location>
        <begin position="113"/>
        <end position="133"/>
    </location>
</feature>
<comment type="caution">
    <text evidence="5">The sequence shown here is derived from an EMBL/GenBank/DDBJ whole genome shotgun (WGS) entry which is preliminary data.</text>
</comment>
<gene>
    <name evidence="5" type="ORF">B0T14DRAFT_567319</name>
</gene>
<evidence type="ECO:0000313" key="6">
    <source>
        <dbReference type="Proteomes" id="UP001175000"/>
    </source>
</evidence>
<feature type="compositionally biased region" description="Polar residues" evidence="4">
    <location>
        <begin position="113"/>
        <end position="127"/>
    </location>
</feature>
<keyword evidence="2 3" id="KW-0040">ANK repeat</keyword>
<dbReference type="PROSITE" id="PS50088">
    <property type="entry name" value="ANK_REPEAT"/>
    <property type="match status" value="1"/>
</dbReference>
<feature type="repeat" description="ANK" evidence="3">
    <location>
        <begin position="234"/>
        <end position="266"/>
    </location>
</feature>
<protein>
    <submittedName>
        <fullName evidence="5">Uncharacterized protein</fullName>
    </submittedName>
</protein>
<dbReference type="PANTHER" id="PTHR24198:SF165">
    <property type="entry name" value="ANKYRIN REPEAT-CONTAINING PROTEIN-RELATED"/>
    <property type="match status" value="1"/>
</dbReference>
<keyword evidence="1" id="KW-0677">Repeat</keyword>
<evidence type="ECO:0000256" key="4">
    <source>
        <dbReference type="SAM" id="MobiDB-lite"/>
    </source>
</evidence>
<dbReference type="PROSITE" id="PS50297">
    <property type="entry name" value="ANK_REP_REGION"/>
    <property type="match status" value="1"/>
</dbReference>
<dbReference type="Gene3D" id="1.25.40.20">
    <property type="entry name" value="Ankyrin repeat-containing domain"/>
    <property type="match status" value="1"/>
</dbReference>
<evidence type="ECO:0000256" key="1">
    <source>
        <dbReference type="ARBA" id="ARBA00022737"/>
    </source>
</evidence>
<proteinExistence type="predicted"/>
<dbReference type="InterPro" id="IPR036770">
    <property type="entry name" value="Ankyrin_rpt-contain_sf"/>
</dbReference>
<evidence type="ECO:0000256" key="2">
    <source>
        <dbReference type="ARBA" id="ARBA00023043"/>
    </source>
</evidence>
<accession>A0AA39WS38</accession>
<name>A0AA39WS38_9PEZI</name>
<feature type="compositionally biased region" description="Low complexity" evidence="4">
    <location>
        <begin position="1"/>
        <end position="10"/>
    </location>
</feature>
<evidence type="ECO:0000313" key="5">
    <source>
        <dbReference type="EMBL" id="KAK0620576.1"/>
    </source>
</evidence>
<organism evidence="5 6">
    <name type="scientific">Immersiella caudata</name>
    <dbReference type="NCBI Taxonomy" id="314043"/>
    <lineage>
        <taxon>Eukaryota</taxon>
        <taxon>Fungi</taxon>
        <taxon>Dikarya</taxon>
        <taxon>Ascomycota</taxon>
        <taxon>Pezizomycotina</taxon>
        <taxon>Sordariomycetes</taxon>
        <taxon>Sordariomycetidae</taxon>
        <taxon>Sordariales</taxon>
        <taxon>Lasiosphaeriaceae</taxon>
        <taxon>Immersiella</taxon>
    </lineage>
</organism>
<dbReference type="EMBL" id="JAULSU010000004">
    <property type="protein sequence ID" value="KAK0620576.1"/>
    <property type="molecule type" value="Genomic_DNA"/>
</dbReference>
<dbReference type="SUPFAM" id="SSF48403">
    <property type="entry name" value="Ankyrin repeat"/>
    <property type="match status" value="1"/>
</dbReference>
<feature type="region of interest" description="Disordered" evidence="4">
    <location>
        <begin position="1"/>
        <end position="30"/>
    </location>
</feature>
<keyword evidence="6" id="KW-1185">Reference proteome</keyword>
<dbReference type="PANTHER" id="PTHR24198">
    <property type="entry name" value="ANKYRIN REPEAT AND PROTEIN KINASE DOMAIN-CONTAINING PROTEIN"/>
    <property type="match status" value="1"/>
</dbReference>
<sequence>MATPSLASRLSPPPPVDASGKPAVDRDESPVPVLVGSSVVAFDSGVEEVPVEEPLVELGAVEVRVWLRVLPPTPTNVCTEAALPMVAPGNEKTASAVWQHRVFSDIDSQQYAAGSAYPSPTHSQTCTPPARKSYAEHVRGETALSSAARNIVGILIDARTSTDGINGTIALKSVVEGNFIDIAKLLLAKAVSPNRPLAQRGRGSSAVRLAVERQASSDDMVRLLLIHRADLQADGSRCLQIAAEKGSLQTVQILVAAGADVNSPALGTNEKAAPQGAIMSKNTDIVYTLLGARADINTSPSPRWGMAALQAAMSTGH</sequence>
<reference evidence="5" key="1">
    <citation type="submission" date="2023-06" db="EMBL/GenBank/DDBJ databases">
        <title>Genome-scale phylogeny and comparative genomics of the fungal order Sordariales.</title>
        <authorList>
            <consortium name="Lawrence Berkeley National Laboratory"/>
            <person name="Hensen N."/>
            <person name="Bonometti L."/>
            <person name="Westerberg I."/>
            <person name="Brannstrom I.O."/>
            <person name="Guillou S."/>
            <person name="Cros-Aarteil S."/>
            <person name="Calhoun S."/>
            <person name="Haridas S."/>
            <person name="Kuo A."/>
            <person name="Mondo S."/>
            <person name="Pangilinan J."/>
            <person name="Riley R."/>
            <person name="Labutti K."/>
            <person name="Andreopoulos B."/>
            <person name="Lipzen A."/>
            <person name="Chen C."/>
            <person name="Yanf M."/>
            <person name="Daum C."/>
            <person name="Ng V."/>
            <person name="Clum A."/>
            <person name="Steindorff A."/>
            <person name="Ohm R."/>
            <person name="Martin F."/>
            <person name="Silar P."/>
            <person name="Natvig D."/>
            <person name="Lalanne C."/>
            <person name="Gautier V."/>
            <person name="Ament-Velasquez S.L."/>
            <person name="Kruys A."/>
            <person name="Hutchinson M.I."/>
            <person name="Powell A.J."/>
            <person name="Barry K."/>
            <person name="Miller A.N."/>
            <person name="Grigoriev I.V."/>
            <person name="Debuchy R."/>
            <person name="Gladieux P."/>
            <person name="Thoren M.H."/>
            <person name="Johannesson H."/>
        </authorList>
    </citation>
    <scope>NUCLEOTIDE SEQUENCE</scope>
    <source>
        <strain evidence="5">CBS 606.72</strain>
    </source>
</reference>
<dbReference type="Pfam" id="PF12796">
    <property type="entry name" value="Ank_2"/>
    <property type="match status" value="1"/>
</dbReference>
<evidence type="ECO:0000256" key="3">
    <source>
        <dbReference type="PROSITE-ProRule" id="PRU00023"/>
    </source>
</evidence>